<evidence type="ECO:0008006" key="9">
    <source>
        <dbReference type="Google" id="ProtNLM"/>
    </source>
</evidence>
<dbReference type="SMART" id="SM00225">
    <property type="entry name" value="BTB"/>
    <property type="match status" value="1"/>
</dbReference>
<evidence type="ECO:0000256" key="2">
    <source>
        <dbReference type="ARBA" id="ARBA00023242"/>
    </source>
</evidence>
<comment type="subcellular location">
    <subcellularLocation>
        <location evidence="1">Nucleus</location>
    </subcellularLocation>
</comment>
<sequence>MNSQQFSLRWNNYNSYITCAIDSLRYEEDLVDVTLISEGRKIRAHKILLSACSPYFKDVFRENPCQHPVIIFKNVPYMDLKALVEFMYQGEVSVPQEQLPSFLNTAEILAVRGLTDSEFDPRQPVGATASAIAQQVMQTQTMPEKTEPISTANSMYLTLPSGSSIAQQPKLVQTQAQPGHMIAKPVQLEQHTESDPTSGEDTYKIELPEFIDVADSKKIEKYELVPENVVEKIEDDEMGEELLESEGSDMKITLTDEKANTSTASKQHKCPDCKHAFSSLNSMKRHRQSKHHTPQISYPCPLCSSCFKTKWSLSTHKSKYHRDSPAVKGGTDASRAQTMVTRQRAQSASSSDDS</sequence>
<protein>
    <recommendedName>
        <fullName evidence="9">BTB domain-containing protein</fullName>
    </recommendedName>
</protein>
<dbReference type="CDD" id="cd18315">
    <property type="entry name" value="BTB_POZ_BAB-like"/>
    <property type="match status" value="1"/>
</dbReference>
<keyword evidence="8" id="KW-1185">Reference proteome</keyword>
<reference evidence="8" key="1">
    <citation type="submission" date="2014-01" db="EMBL/GenBank/DDBJ databases">
        <title>The Genome Sequence of Anopheles farauti FAR1 (V2).</title>
        <authorList>
            <consortium name="The Broad Institute Genomics Platform"/>
            <person name="Neafsey D.E."/>
            <person name="Besansky N."/>
            <person name="Howell P."/>
            <person name="Walton C."/>
            <person name="Young S.K."/>
            <person name="Zeng Q."/>
            <person name="Gargeya S."/>
            <person name="Fitzgerald M."/>
            <person name="Haas B."/>
            <person name="Abouelleil A."/>
            <person name="Allen A.W."/>
            <person name="Alvarado L."/>
            <person name="Arachchi H.M."/>
            <person name="Berlin A.M."/>
            <person name="Chapman S.B."/>
            <person name="Gainer-Dewar J."/>
            <person name="Goldberg J."/>
            <person name="Griggs A."/>
            <person name="Gujja S."/>
            <person name="Hansen M."/>
            <person name="Howarth C."/>
            <person name="Imamovic A."/>
            <person name="Ireland A."/>
            <person name="Larimer J."/>
            <person name="McCowan C."/>
            <person name="Murphy C."/>
            <person name="Pearson M."/>
            <person name="Poon T.W."/>
            <person name="Priest M."/>
            <person name="Roberts A."/>
            <person name="Saif S."/>
            <person name="Shea T."/>
            <person name="Sisk P."/>
            <person name="Sykes S."/>
            <person name="Wortman J."/>
            <person name="Nusbaum C."/>
            <person name="Birren B."/>
        </authorList>
    </citation>
    <scope>NUCLEOTIDE SEQUENCE [LARGE SCALE GENOMIC DNA]</scope>
    <source>
        <strain evidence="8">FAR1</strain>
    </source>
</reference>
<dbReference type="SMART" id="SM00355">
    <property type="entry name" value="ZnF_C2H2"/>
    <property type="match status" value="2"/>
</dbReference>
<dbReference type="InterPro" id="IPR000210">
    <property type="entry name" value="BTB/POZ_dom"/>
</dbReference>
<dbReference type="PANTHER" id="PTHR23110:SF106">
    <property type="entry name" value="FI01104P"/>
    <property type="match status" value="1"/>
</dbReference>
<dbReference type="EMBL" id="AXCN02000184">
    <property type="status" value="NOT_ANNOTATED_CDS"/>
    <property type="molecule type" value="Genomic_DNA"/>
</dbReference>
<evidence type="ECO:0000256" key="4">
    <source>
        <dbReference type="SAM" id="MobiDB-lite"/>
    </source>
</evidence>
<dbReference type="STRING" id="69004.A0A182QNN7"/>
<feature type="compositionally biased region" description="Low complexity" evidence="4">
    <location>
        <begin position="342"/>
        <end position="354"/>
    </location>
</feature>
<dbReference type="EnsemblMetazoa" id="AFAF013829-RA">
    <property type="protein sequence ID" value="AFAF013829-PA"/>
    <property type="gene ID" value="AFAF013829"/>
</dbReference>
<dbReference type="Gene3D" id="3.30.710.10">
    <property type="entry name" value="Potassium Channel Kv1.1, Chain A"/>
    <property type="match status" value="1"/>
</dbReference>
<evidence type="ECO:0000259" key="6">
    <source>
        <dbReference type="PROSITE" id="PS50157"/>
    </source>
</evidence>
<accession>A0A182QNN7</accession>
<organism evidence="7 8">
    <name type="scientific">Anopheles farauti</name>
    <dbReference type="NCBI Taxonomy" id="69004"/>
    <lineage>
        <taxon>Eukaryota</taxon>
        <taxon>Metazoa</taxon>
        <taxon>Ecdysozoa</taxon>
        <taxon>Arthropoda</taxon>
        <taxon>Hexapoda</taxon>
        <taxon>Insecta</taxon>
        <taxon>Pterygota</taxon>
        <taxon>Neoptera</taxon>
        <taxon>Endopterygota</taxon>
        <taxon>Diptera</taxon>
        <taxon>Nematocera</taxon>
        <taxon>Culicoidea</taxon>
        <taxon>Culicidae</taxon>
        <taxon>Anophelinae</taxon>
        <taxon>Anopheles</taxon>
    </lineage>
</organism>
<dbReference type="Gene3D" id="3.30.160.60">
    <property type="entry name" value="Classic Zinc Finger"/>
    <property type="match status" value="1"/>
</dbReference>
<evidence type="ECO:0000259" key="5">
    <source>
        <dbReference type="PROSITE" id="PS50097"/>
    </source>
</evidence>
<dbReference type="GO" id="GO:0006357">
    <property type="term" value="P:regulation of transcription by RNA polymerase II"/>
    <property type="evidence" value="ECO:0007669"/>
    <property type="project" value="TreeGrafter"/>
</dbReference>
<evidence type="ECO:0000256" key="3">
    <source>
        <dbReference type="PROSITE-ProRule" id="PRU00042"/>
    </source>
</evidence>
<dbReference type="PROSITE" id="PS50097">
    <property type="entry name" value="BTB"/>
    <property type="match status" value="1"/>
</dbReference>
<evidence type="ECO:0000256" key="1">
    <source>
        <dbReference type="ARBA" id="ARBA00004123"/>
    </source>
</evidence>
<dbReference type="PANTHER" id="PTHR23110">
    <property type="entry name" value="BTB DOMAIN TRANSCRIPTION FACTOR"/>
    <property type="match status" value="1"/>
</dbReference>
<dbReference type="PROSITE" id="PS50157">
    <property type="entry name" value="ZINC_FINGER_C2H2_2"/>
    <property type="match status" value="2"/>
</dbReference>
<dbReference type="PROSITE" id="PS00028">
    <property type="entry name" value="ZINC_FINGER_C2H2_1"/>
    <property type="match status" value="2"/>
</dbReference>
<dbReference type="GO" id="GO:0008270">
    <property type="term" value="F:zinc ion binding"/>
    <property type="evidence" value="ECO:0007669"/>
    <property type="project" value="UniProtKB-KW"/>
</dbReference>
<dbReference type="SUPFAM" id="SSF57667">
    <property type="entry name" value="beta-beta-alpha zinc fingers"/>
    <property type="match status" value="1"/>
</dbReference>
<dbReference type="AlphaFoldDB" id="A0A182QNN7"/>
<reference evidence="7" key="2">
    <citation type="submission" date="2020-05" db="UniProtKB">
        <authorList>
            <consortium name="EnsemblMetazoa"/>
        </authorList>
    </citation>
    <scope>IDENTIFICATION</scope>
    <source>
        <strain evidence="7">FAR1</strain>
    </source>
</reference>
<dbReference type="InterPro" id="IPR013087">
    <property type="entry name" value="Znf_C2H2_type"/>
</dbReference>
<dbReference type="SUPFAM" id="SSF54695">
    <property type="entry name" value="POZ domain"/>
    <property type="match status" value="1"/>
</dbReference>
<feature type="domain" description="C2H2-type" evidence="6">
    <location>
        <begin position="298"/>
        <end position="326"/>
    </location>
</feature>
<keyword evidence="3" id="KW-0479">Metal-binding</keyword>
<dbReference type="VEuPathDB" id="VectorBase:AFAF013829"/>
<dbReference type="InterPro" id="IPR011333">
    <property type="entry name" value="SKP1/BTB/POZ_sf"/>
</dbReference>
<keyword evidence="3" id="KW-0862">Zinc</keyword>
<feature type="domain" description="C2H2-type" evidence="6">
    <location>
        <begin position="268"/>
        <end position="297"/>
    </location>
</feature>
<name>A0A182QNN7_9DIPT</name>
<proteinExistence type="predicted"/>
<feature type="domain" description="BTB" evidence="5">
    <location>
        <begin position="31"/>
        <end position="96"/>
    </location>
</feature>
<feature type="region of interest" description="Disordered" evidence="4">
    <location>
        <begin position="315"/>
        <end position="354"/>
    </location>
</feature>
<dbReference type="Proteomes" id="UP000075886">
    <property type="component" value="Unassembled WGS sequence"/>
</dbReference>
<dbReference type="InterPro" id="IPR036236">
    <property type="entry name" value="Znf_C2H2_sf"/>
</dbReference>
<evidence type="ECO:0000313" key="7">
    <source>
        <dbReference type="EnsemblMetazoa" id="AFAF013829-PA"/>
    </source>
</evidence>
<dbReference type="InterPro" id="IPR051095">
    <property type="entry name" value="Dros_DevTransReg"/>
</dbReference>
<keyword evidence="3" id="KW-0863">Zinc-finger</keyword>
<dbReference type="Pfam" id="PF00651">
    <property type="entry name" value="BTB"/>
    <property type="match status" value="1"/>
</dbReference>
<evidence type="ECO:0000313" key="8">
    <source>
        <dbReference type="Proteomes" id="UP000075886"/>
    </source>
</evidence>
<dbReference type="GO" id="GO:0048666">
    <property type="term" value="P:neuron development"/>
    <property type="evidence" value="ECO:0007669"/>
    <property type="project" value="UniProtKB-ARBA"/>
</dbReference>
<keyword evidence="2" id="KW-0539">Nucleus</keyword>
<dbReference type="GO" id="GO:0005634">
    <property type="term" value="C:nucleus"/>
    <property type="evidence" value="ECO:0007669"/>
    <property type="project" value="UniProtKB-SubCell"/>
</dbReference>
<dbReference type="GO" id="GO:0003006">
    <property type="term" value="P:developmental process involved in reproduction"/>
    <property type="evidence" value="ECO:0007669"/>
    <property type="project" value="UniProtKB-ARBA"/>
</dbReference>
<dbReference type="GO" id="GO:0048513">
    <property type="term" value="P:animal organ development"/>
    <property type="evidence" value="ECO:0007669"/>
    <property type="project" value="UniProtKB-ARBA"/>
</dbReference>